<dbReference type="Proteomes" id="UP001164819">
    <property type="component" value="Chromosome"/>
</dbReference>
<reference evidence="2" key="1">
    <citation type="journal article" date="2022" name="Front. Microbiol.">
        <title>New perspectives on an old grouping: The genomic and phenotypic variability of Oxalobacter formigenes and the implications for calcium oxalate stone prevention.</title>
        <authorList>
            <person name="Chmiel J.A."/>
            <person name="Carr C."/>
            <person name="Stuivenberg G.A."/>
            <person name="Venema R."/>
            <person name="Chanyi R.M."/>
            <person name="Al K.F."/>
            <person name="Giguere D."/>
            <person name="Say H."/>
            <person name="Akouris P.P."/>
            <person name="Dominguez Romero S.A."/>
            <person name="Kwong A."/>
            <person name="Tai V."/>
            <person name="Koval S.F."/>
            <person name="Razvi H."/>
            <person name="Bjazevic J."/>
            <person name="Burton J.P."/>
        </authorList>
    </citation>
    <scope>NUCLEOTIDE SEQUENCE</scope>
    <source>
        <strain evidence="2">HOxNP-1</strain>
    </source>
</reference>
<gene>
    <name evidence="2" type="ORF">NB645_04935</name>
    <name evidence="1" type="ORF">NB646_06150</name>
</gene>
<reference evidence="1" key="2">
    <citation type="journal article" date="2022" name="Front. Microbiol.">
        <title>New perspectives on an old grouping: The genomic and phenotypic variability of Oxalobacter formigenes and the implications for calcium oxalate stone prevention.</title>
        <authorList>
            <person name="Chmiel J.A."/>
            <person name="Carr C."/>
            <person name="Stuivenberg G.A."/>
            <person name="Venema R."/>
            <person name="Chanyi R.M."/>
            <person name="Al K.F."/>
            <person name="Giguere D."/>
            <person name="Say H."/>
            <person name="Akouris P.P."/>
            <person name="Dominguez Romero S.A."/>
            <person name="Kwong A."/>
            <person name="Tai V."/>
            <person name="Koval S.F."/>
            <person name="Razvi H."/>
            <person name="Bjazevic J."/>
            <person name="Burton J.P."/>
        </authorList>
    </citation>
    <scope>NUCLEOTIDE SEQUENCE</scope>
    <source>
        <strain evidence="1">OxK</strain>
    </source>
</reference>
<protein>
    <submittedName>
        <fullName evidence="1">Anaerobic ribonucleoside-triphosphate reductase</fullName>
    </submittedName>
</protein>
<sequence>MNEKNVKKSLADIPQEKRQRCEVWTRVMGYHRPVDSFNPGKQAEFAERKPFAEPK</sequence>
<dbReference type="EMBL" id="CP098251">
    <property type="protein sequence ID" value="WAV90454.1"/>
    <property type="molecule type" value="Genomic_DNA"/>
</dbReference>
<organism evidence="1">
    <name type="scientific">Oxalobacter aliiformigenes</name>
    <dbReference type="NCBI Taxonomy" id="2946593"/>
    <lineage>
        <taxon>Bacteria</taxon>
        <taxon>Pseudomonadati</taxon>
        <taxon>Pseudomonadota</taxon>
        <taxon>Betaproteobacteria</taxon>
        <taxon>Burkholderiales</taxon>
        <taxon>Oxalobacteraceae</taxon>
        <taxon>Oxalobacter</taxon>
    </lineage>
</organism>
<dbReference type="Proteomes" id="UP001164794">
    <property type="component" value="Chromosome"/>
</dbReference>
<evidence type="ECO:0000313" key="1">
    <source>
        <dbReference type="EMBL" id="WAV90454.1"/>
    </source>
</evidence>
<dbReference type="RefSeq" id="WP_269265702.1">
    <property type="nucleotide sequence ID" value="NZ_CP098248.1"/>
</dbReference>
<dbReference type="GO" id="GO:0006260">
    <property type="term" value="P:DNA replication"/>
    <property type="evidence" value="ECO:0007669"/>
    <property type="project" value="InterPro"/>
</dbReference>
<accession>A0A9E9LNH1</accession>
<evidence type="ECO:0000313" key="3">
    <source>
        <dbReference type="Proteomes" id="UP001164794"/>
    </source>
</evidence>
<name>A0A9E9LNH1_9BURK</name>
<dbReference type="EMBL" id="CP098248">
    <property type="protein sequence ID" value="WAV98076.1"/>
    <property type="molecule type" value="Genomic_DNA"/>
</dbReference>
<dbReference type="InterPro" id="IPR012833">
    <property type="entry name" value="NrdD"/>
</dbReference>
<keyword evidence="3" id="KW-1185">Reference proteome</keyword>
<evidence type="ECO:0000313" key="2">
    <source>
        <dbReference type="EMBL" id="WAV98076.1"/>
    </source>
</evidence>
<dbReference type="AlphaFoldDB" id="A0A9E9LNH1"/>
<dbReference type="GO" id="GO:0008998">
    <property type="term" value="F:ribonucleoside-triphosphate reductase (thioredoxin) activity"/>
    <property type="evidence" value="ECO:0007669"/>
    <property type="project" value="InterPro"/>
</dbReference>
<dbReference type="Pfam" id="PF13597">
    <property type="entry name" value="NRDD"/>
    <property type="match status" value="1"/>
</dbReference>
<proteinExistence type="predicted"/>